<dbReference type="Pfam" id="PF00096">
    <property type="entry name" value="zf-C2H2"/>
    <property type="match status" value="3"/>
</dbReference>
<dbReference type="GO" id="GO:0005634">
    <property type="term" value="C:nucleus"/>
    <property type="evidence" value="ECO:0007669"/>
    <property type="project" value="UniProtKB-SubCell"/>
</dbReference>
<keyword evidence="8" id="KW-0539">Nucleus</keyword>
<dbReference type="InterPro" id="IPR013087">
    <property type="entry name" value="Znf_C2H2_type"/>
</dbReference>
<dbReference type="FunFam" id="3.30.160.60:FF:000670">
    <property type="entry name" value="zinc finger protein 22"/>
    <property type="match status" value="1"/>
</dbReference>
<evidence type="ECO:0000256" key="4">
    <source>
        <dbReference type="ARBA" id="ARBA00022771"/>
    </source>
</evidence>
<dbReference type="AlphaFoldDB" id="A0A8X7X777"/>
<keyword evidence="10" id="KW-1185">Reference proteome</keyword>
<reference evidence="9 10" key="1">
    <citation type="journal article" date="2021" name="Cell">
        <title>Tracing the genetic footprints of vertebrate landing in non-teleost ray-finned fishes.</title>
        <authorList>
            <person name="Bi X."/>
            <person name="Wang K."/>
            <person name="Yang L."/>
            <person name="Pan H."/>
            <person name="Jiang H."/>
            <person name="Wei Q."/>
            <person name="Fang M."/>
            <person name="Yu H."/>
            <person name="Zhu C."/>
            <person name="Cai Y."/>
            <person name="He Y."/>
            <person name="Gan X."/>
            <person name="Zeng H."/>
            <person name="Yu D."/>
            <person name="Zhu Y."/>
            <person name="Jiang H."/>
            <person name="Qiu Q."/>
            <person name="Yang H."/>
            <person name="Zhang Y.E."/>
            <person name="Wang W."/>
            <person name="Zhu M."/>
            <person name="He S."/>
            <person name="Zhang G."/>
        </authorList>
    </citation>
    <scope>NUCLEOTIDE SEQUENCE [LARGE SCALE GENOMIC DNA]</scope>
    <source>
        <strain evidence="9">Bchr_013</strain>
    </source>
</reference>
<dbReference type="OrthoDB" id="6077919at2759"/>
<name>A0A8X7X777_POLSE</name>
<keyword evidence="5" id="KW-0862">Zinc</keyword>
<evidence type="ECO:0000256" key="1">
    <source>
        <dbReference type="ARBA" id="ARBA00004123"/>
    </source>
</evidence>
<dbReference type="FunFam" id="3.30.160.60:FF:000060">
    <property type="entry name" value="zinc finger protein 436"/>
    <property type="match status" value="1"/>
</dbReference>
<keyword evidence="6" id="KW-0805">Transcription regulation</keyword>
<comment type="caution">
    <text evidence="9">The sequence shown here is derived from an EMBL/GenBank/DDBJ whole genome shotgun (WGS) entry which is preliminary data.</text>
</comment>
<dbReference type="FunFam" id="3.30.160.60:FF:000688">
    <property type="entry name" value="zinc finger protein 197 isoform X1"/>
    <property type="match status" value="1"/>
</dbReference>
<sequence>MENQDSVFCEGGGNIAKEKHFLGKVKHSQAYMDSCIQDDLKQEFGLTKMENKDESNVHAKQEHNNSNYALTREELCRVEISAGDKFRQEECHPHNQCGKKEQLEEKVSTSQALCSQMDPVFPTVIKNAGSQGKITDCEEALINTKNSPCPSLESRKSLNRSSNLTLHQKIRTGEKPACGKTLKYSGTLKTHHLAHAEDKVFSCKECGETFIFVSSLLNHQKLHAGEKPSICNEYGASSSEAGKLNQNRIHTQAKPFCCNDCGMTFRESGALRKHQRIHVGGKPYSCTLCGKTFSQLSNLKTHRKLH</sequence>
<evidence type="ECO:0000256" key="2">
    <source>
        <dbReference type="ARBA" id="ARBA00022723"/>
    </source>
</evidence>
<dbReference type="PROSITE" id="PS00028">
    <property type="entry name" value="ZINC_FINGER_C2H2_1"/>
    <property type="match status" value="3"/>
</dbReference>
<dbReference type="EMBL" id="JAATIS010003638">
    <property type="protein sequence ID" value="KAG2463565.1"/>
    <property type="molecule type" value="Genomic_DNA"/>
</dbReference>
<evidence type="ECO:0000256" key="3">
    <source>
        <dbReference type="ARBA" id="ARBA00022737"/>
    </source>
</evidence>
<evidence type="ECO:0000313" key="9">
    <source>
        <dbReference type="EMBL" id="KAG2463565.1"/>
    </source>
</evidence>
<dbReference type="SUPFAM" id="SSF57667">
    <property type="entry name" value="beta-beta-alpha zinc fingers"/>
    <property type="match status" value="3"/>
</dbReference>
<dbReference type="InterPro" id="IPR036236">
    <property type="entry name" value="Znf_C2H2_sf"/>
</dbReference>
<protein>
    <submittedName>
        <fullName evidence="9">ZN626 protein</fullName>
    </submittedName>
</protein>
<dbReference type="GO" id="GO:0008270">
    <property type="term" value="F:zinc ion binding"/>
    <property type="evidence" value="ECO:0007669"/>
    <property type="project" value="UniProtKB-KW"/>
</dbReference>
<keyword evidence="2" id="KW-0479">Metal-binding</keyword>
<feature type="non-terminal residue" evidence="9">
    <location>
        <position position="306"/>
    </location>
</feature>
<evidence type="ECO:0000256" key="5">
    <source>
        <dbReference type="ARBA" id="ARBA00022833"/>
    </source>
</evidence>
<comment type="subcellular location">
    <subcellularLocation>
        <location evidence="1">Nucleus</location>
    </subcellularLocation>
</comment>
<dbReference type="Proteomes" id="UP000886611">
    <property type="component" value="Unassembled WGS sequence"/>
</dbReference>
<dbReference type="SMART" id="SM00355">
    <property type="entry name" value="ZnF_C2H2"/>
    <property type="match status" value="4"/>
</dbReference>
<organism evidence="9 10">
    <name type="scientific">Polypterus senegalus</name>
    <name type="common">Senegal bichir</name>
    <dbReference type="NCBI Taxonomy" id="55291"/>
    <lineage>
        <taxon>Eukaryota</taxon>
        <taxon>Metazoa</taxon>
        <taxon>Chordata</taxon>
        <taxon>Craniata</taxon>
        <taxon>Vertebrata</taxon>
        <taxon>Euteleostomi</taxon>
        <taxon>Actinopterygii</taxon>
        <taxon>Polypteriformes</taxon>
        <taxon>Polypteridae</taxon>
        <taxon>Polypterus</taxon>
    </lineage>
</organism>
<keyword evidence="7" id="KW-0804">Transcription</keyword>
<gene>
    <name evidence="9" type="primary">Znf626_1</name>
    <name evidence="9" type="ORF">GTO96_0002498</name>
</gene>
<evidence type="ECO:0000256" key="8">
    <source>
        <dbReference type="ARBA" id="ARBA00023242"/>
    </source>
</evidence>
<accession>A0A8X7X777</accession>
<keyword evidence="3" id="KW-0677">Repeat</keyword>
<proteinExistence type="predicted"/>
<dbReference type="InterPro" id="IPR050826">
    <property type="entry name" value="Krueppel_C2H2_ZnFinger"/>
</dbReference>
<evidence type="ECO:0000256" key="6">
    <source>
        <dbReference type="ARBA" id="ARBA00023015"/>
    </source>
</evidence>
<feature type="non-terminal residue" evidence="9">
    <location>
        <position position="1"/>
    </location>
</feature>
<dbReference type="PANTHER" id="PTHR24377">
    <property type="entry name" value="IP01015P-RELATED"/>
    <property type="match status" value="1"/>
</dbReference>
<keyword evidence="4" id="KW-0863">Zinc-finger</keyword>
<dbReference type="PROSITE" id="PS50157">
    <property type="entry name" value="ZINC_FINGER_C2H2_2"/>
    <property type="match status" value="4"/>
</dbReference>
<evidence type="ECO:0000256" key="7">
    <source>
        <dbReference type="ARBA" id="ARBA00023163"/>
    </source>
</evidence>
<evidence type="ECO:0000313" key="10">
    <source>
        <dbReference type="Proteomes" id="UP000886611"/>
    </source>
</evidence>
<dbReference type="Gene3D" id="3.30.160.60">
    <property type="entry name" value="Classic Zinc Finger"/>
    <property type="match status" value="5"/>
</dbReference>